<sequence>MLRERDTPGDISPRVSLGCGDETQRTFFIIFKFEEISWVEVLVLPSTSFACFLLFNIRSQKLEGGFSKRDRRANS</sequence>
<feature type="transmembrane region" description="Helical" evidence="1">
    <location>
        <begin position="36"/>
        <end position="57"/>
    </location>
</feature>
<evidence type="ECO:0000313" key="2">
    <source>
        <dbReference type="EMBL" id="KAF9456293.1"/>
    </source>
</evidence>
<evidence type="ECO:0000313" key="3">
    <source>
        <dbReference type="Proteomes" id="UP000807353"/>
    </source>
</evidence>
<protein>
    <submittedName>
        <fullName evidence="2">Uncharacterized protein</fullName>
    </submittedName>
</protein>
<name>A0A9P6CCS3_9AGAR</name>
<dbReference type="EMBL" id="MU150439">
    <property type="protein sequence ID" value="KAF9456293.1"/>
    <property type="molecule type" value="Genomic_DNA"/>
</dbReference>
<reference evidence="2" key="1">
    <citation type="submission" date="2020-11" db="EMBL/GenBank/DDBJ databases">
        <authorList>
            <consortium name="DOE Joint Genome Institute"/>
            <person name="Ahrendt S."/>
            <person name="Riley R."/>
            <person name="Andreopoulos W."/>
            <person name="Labutti K."/>
            <person name="Pangilinan J."/>
            <person name="Ruiz-Duenas F.J."/>
            <person name="Barrasa J.M."/>
            <person name="Sanchez-Garcia M."/>
            <person name="Camarero S."/>
            <person name="Miyauchi S."/>
            <person name="Serrano A."/>
            <person name="Linde D."/>
            <person name="Babiker R."/>
            <person name="Drula E."/>
            <person name="Ayuso-Fernandez I."/>
            <person name="Pacheco R."/>
            <person name="Padilla G."/>
            <person name="Ferreira P."/>
            <person name="Barriuso J."/>
            <person name="Kellner H."/>
            <person name="Castanera R."/>
            <person name="Alfaro M."/>
            <person name="Ramirez L."/>
            <person name="Pisabarro A.G."/>
            <person name="Kuo A."/>
            <person name="Tritt A."/>
            <person name="Lipzen A."/>
            <person name="He G."/>
            <person name="Yan M."/>
            <person name="Ng V."/>
            <person name="Cullen D."/>
            <person name="Martin F."/>
            <person name="Rosso M.-N."/>
            <person name="Henrissat B."/>
            <person name="Hibbett D."/>
            <person name="Martinez A.T."/>
            <person name="Grigoriev I.V."/>
        </authorList>
    </citation>
    <scope>NUCLEOTIDE SEQUENCE</scope>
    <source>
        <strain evidence="2">CBS 247.69</strain>
    </source>
</reference>
<proteinExistence type="predicted"/>
<accession>A0A9P6CCS3</accession>
<gene>
    <name evidence="2" type="ORF">BDZ94DRAFT_418103</name>
</gene>
<dbReference type="AlphaFoldDB" id="A0A9P6CCS3"/>
<comment type="caution">
    <text evidence="2">The sequence shown here is derived from an EMBL/GenBank/DDBJ whole genome shotgun (WGS) entry which is preliminary data.</text>
</comment>
<keyword evidence="1" id="KW-0472">Membrane</keyword>
<keyword evidence="1" id="KW-1133">Transmembrane helix</keyword>
<organism evidence="2 3">
    <name type="scientific">Collybia nuda</name>
    <dbReference type="NCBI Taxonomy" id="64659"/>
    <lineage>
        <taxon>Eukaryota</taxon>
        <taxon>Fungi</taxon>
        <taxon>Dikarya</taxon>
        <taxon>Basidiomycota</taxon>
        <taxon>Agaricomycotina</taxon>
        <taxon>Agaricomycetes</taxon>
        <taxon>Agaricomycetidae</taxon>
        <taxon>Agaricales</taxon>
        <taxon>Tricholomatineae</taxon>
        <taxon>Clitocybaceae</taxon>
        <taxon>Collybia</taxon>
    </lineage>
</organism>
<evidence type="ECO:0000256" key="1">
    <source>
        <dbReference type="SAM" id="Phobius"/>
    </source>
</evidence>
<keyword evidence="1" id="KW-0812">Transmembrane</keyword>
<keyword evidence="3" id="KW-1185">Reference proteome</keyword>
<dbReference type="Proteomes" id="UP000807353">
    <property type="component" value="Unassembled WGS sequence"/>
</dbReference>